<dbReference type="NCBIfam" id="TIGR02823">
    <property type="entry name" value="oxido_YhdH"/>
    <property type="match status" value="1"/>
</dbReference>
<name>A0A512INY5_9HYPH</name>
<evidence type="ECO:0000259" key="1">
    <source>
        <dbReference type="SMART" id="SM00829"/>
    </source>
</evidence>
<dbReference type="Gene3D" id="3.90.180.10">
    <property type="entry name" value="Medium-chain alcohol dehydrogenases, catalytic domain"/>
    <property type="match status" value="1"/>
</dbReference>
<dbReference type="SUPFAM" id="SSF51735">
    <property type="entry name" value="NAD(P)-binding Rossmann-fold domains"/>
    <property type="match status" value="1"/>
</dbReference>
<dbReference type="InterPro" id="IPR013154">
    <property type="entry name" value="ADH-like_N"/>
</dbReference>
<dbReference type="InterPro" id="IPR011032">
    <property type="entry name" value="GroES-like_sf"/>
</dbReference>
<dbReference type="InterPro" id="IPR014188">
    <property type="entry name" value="Acrylyl-CoA_reductase_AcuI"/>
</dbReference>
<dbReference type="InterPro" id="IPR013149">
    <property type="entry name" value="ADH-like_C"/>
</dbReference>
<dbReference type="SUPFAM" id="SSF50129">
    <property type="entry name" value="GroES-like"/>
    <property type="match status" value="1"/>
</dbReference>
<sequence>MATFKAWVVEKGEGGQSLALEDFDEAGLMDGDVTVRVTHSGLNYKDGLAMTGRMPVVRRFPMIPGIDFCGVVEASDHAAWKPGDTVVLTGWGVGETHLGGFAERARVKGDWLVPLPEGLSPAQAMAIGTAGYTAMLSVIALEKHGLTPDAGPVVVTGASGGVGSVAVSLLKRAGWHVIASTGREGEADYLKALGAAEIVDRADLAGDPKPLAKERWAAGIDAVGSKTLANLLAMTKGGGAIAACGNAGGMDLPTSVAPFILRGVSLLGINSVTTPQTPRREAWARLAQELDLDALSSMTTTVGMKDVGGLAETILAGQTRGRTVVEIG</sequence>
<dbReference type="CDD" id="cd08288">
    <property type="entry name" value="MDR_yhdh"/>
    <property type="match status" value="1"/>
</dbReference>
<evidence type="ECO:0000313" key="2">
    <source>
        <dbReference type="EMBL" id="GEO99419.1"/>
    </source>
</evidence>
<dbReference type="SMART" id="SM00829">
    <property type="entry name" value="PKS_ER"/>
    <property type="match status" value="1"/>
</dbReference>
<dbReference type="AlphaFoldDB" id="A0A512INY5"/>
<reference evidence="2 3" key="1">
    <citation type="submission" date="2019-07" db="EMBL/GenBank/DDBJ databases">
        <title>Whole genome shotgun sequence of Methylobacterium haplocladii NBRC 107714.</title>
        <authorList>
            <person name="Hosoyama A."/>
            <person name="Uohara A."/>
            <person name="Ohji S."/>
            <person name="Ichikawa N."/>
        </authorList>
    </citation>
    <scope>NUCLEOTIDE SEQUENCE [LARGE SCALE GENOMIC DNA]</scope>
    <source>
        <strain evidence="2 3">NBRC 107714</strain>
    </source>
</reference>
<proteinExistence type="predicted"/>
<keyword evidence="3" id="KW-1185">Reference proteome</keyword>
<protein>
    <submittedName>
        <fullName evidence="2">Alcohol dehydrogenase</fullName>
    </submittedName>
</protein>
<evidence type="ECO:0000313" key="3">
    <source>
        <dbReference type="Proteomes" id="UP000321258"/>
    </source>
</evidence>
<comment type="caution">
    <text evidence="2">The sequence shown here is derived from an EMBL/GenBank/DDBJ whole genome shotgun (WGS) entry which is preliminary data.</text>
</comment>
<dbReference type="Gene3D" id="3.40.50.720">
    <property type="entry name" value="NAD(P)-binding Rossmann-like Domain"/>
    <property type="match status" value="1"/>
</dbReference>
<dbReference type="RefSeq" id="WP_147078318.1">
    <property type="nucleotide sequence ID" value="NZ_BJZT01000017.1"/>
</dbReference>
<feature type="domain" description="Enoyl reductase (ER)" evidence="1">
    <location>
        <begin position="14"/>
        <end position="325"/>
    </location>
</feature>
<dbReference type="InterPro" id="IPR051397">
    <property type="entry name" value="Zn-ADH-like_protein"/>
</dbReference>
<dbReference type="Proteomes" id="UP000321258">
    <property type="component" value="Unassembled WGS sequence"/>
</dbReference>
<dbReference type="InterPro" id="IPR036291">
    <property type="entry name" value="NAD(P)-bd_dom_sf"/>
</dbReference>
<organism evidence="2 3">
    <name type="scientific">Methylobacterium haplocladii</name>
    <dbReference type="NCBI Taxonomy" id="1176176"/>
    <lineage>
        <taxon>Bacteria</taxon>
        <taxon>Pseudomonadati</taxon>
        <taxon>Pseudomonadota</taxon>
        <taxon>Alphaproteobacteria</taxon>
        <taxon>Hyphomicrobiales</taxon>
        <taxon>Methylobacteriaceae</taxon>
        <taxon>Methylobacterium</taxon>
    </lineage>
</organism>
<accession>A0A512INY5</accession>
<dbReference type="PANTHER" id="PTHR43677">
    <property type="entry name" value="SHORT-CHAIN DEHYDROGENASE/REDUCTASE"/>
    <property type="match status" value="1"/>
</dbReference>
<dbReference type="Pfam" id="PF08240">
    <property type="entry name" value="ADH_N"/>
    <property type="match status" value="1"/>
</dbReference>
<dbReference type="OrthoDB" id="9782155at2"/>
<gene>
    <name evidence="2" type="ORF">MHA02_18070</name>
</gene>
<dbReference type="InterPro" id="IPR020843">
    <property type="entry name" value="ER"/>
</dbReference>
<dbReference type="Pfam" id="PF00107">
    <property type="entry name" value="ADH_zinc_N"/>
    <property type="match status" value="1"/>
</dbReference>
<dbReference type="EMBL" id="BJZT01000017">
    <property type="protein sequence ID" value="GEO99419.1"/>
    <property type="molecule type" value="Genomic_DNA"/>
</dbReference>
<dbReference type="PANTHER" id="PTHR43677:SF1">
    <property type="entry name" value="ACRYLYL-COA REDUCTASE ACUI-RELATED"/>
    <property type="match status" value="1"/>
</dbReference>
<dbReference type="GO" id="GO:0043957">
    <property type="term" value="F:acryloyl-CoA reductase (NADPH) activity"/>
    <property type="evidence" value="ECO:0007669"/>
    <property type="project" value="TreeGrafter"/>
</dbReference>